<dbReference type="HOGENOM" id="CLU_3364207_0_0_9"/>
<dbReference type="EMBL" id="ABCC02000076">
    <property type="protein sequence ID" value="EDP12505.1"/>
    <property type="molecule type" value="Genomic_DNA"/>
</dbReference>
<dbReference type="AlphaFoldDB" id="A8S5N0"/>
<organism evidence="1 2">
    <name type="scientific">Enterocloster bolteae (strain ATCC BAA-613 / DSM 15670 / CCUG 46953 / JCM 12243 / WAL 16351)</name>
    <name type="common">Clostridium bolteae</name>
    <dbReference type="NCBI Taxonomy" id="411902"/>
    <lineage>
        <taxon>Bacteria</taxon>
        <taxon>Bacillati</taxon>
        <taxon>Bacillota</taxon>
        <taxon>Clostridia</taxon>
        <taxon>Lachnospirales</taxon>
        <taxon>Lachnospiraceae</taxon>
        <taxon>Enterocloster</taxon>
    </lineage>
</organism>
<reference evidence="1 2" key="2">
    <citation type="submission" date="2007-09" db="EMBL/GenBank/DDBJ databases">
        <title>Draft genome sequence of Clostridium bolteae (ATCC BAA-613).</title>
        <authorList>
            <person name="Sudarsanam P."/>
            <person name="Ley R."/>
            <person name="Guruge J."/>
            <person name="Turnbaugh P.J."/>
            <person name="Mahowald M."/>
            <person name="Liep D."/>
            <person name="Gordon J."/>
        </authorList>
    </citation>
    <scope>NUCLEOTIDE SEQUENCE [LARGE SCALE GENOMIC DNA]</scope>
    <source>
        <strain evidence="2">ATCC BAA-613 / DSM 15670 / CCUG 46953 / JCM 12243 / WAL 16351</strain>
    </source>
</reference>
<protein>
    <submittedName>
        <fullName evidence="1">Uncharacterized protein</fullName>
    </submittedName>
</protein>
<dbReference type="Proteomes" id="UP000005396">
    <property type="component" value="Unassembled WGS sequence"/>
</dbReference>
<evidence type="ECO:0000313" key="2">
    <source>
        <dbReference type="Proteomes" id="UP000005396"/>
    </source>
</evidence>
<dbReference type="PaxDb" id="411902-CLOBOL_07259"/>
<sequence>MSGFFQILRGTKGKRYHEARLAPESWQEAEDDSCK</sequence>
<name>A8S5N0_ENTBW</name>
<gene>
    <name evidence="1" type="ORF">CLOBOL_07259</name>
</gene>
<proteinExistence type="predicted"/>
<evidence type="ECO:0000313" key="1">
    <source>
        <dbReference type="EMBL" id="EDP12505.1"/>
    </source>
</evidence>
<comment type="caution">
    <text evidence="1">The sequence shown here is derived from an EMBL/GenBank/DDBJ whole genome shotgun (WGS) entry which is preliminary data.</text>
</comment>
<reference evidence="1 2" key="1">
    <citation type="submission" date="2007-08" db="EMBL/GenBank/DDBJ databases">
        <authorList>
            <person name="Fulton L."/>
            <person name="Clifton S."/>
            <person name="Fulton B."/>
            <person name="Xu J."/>
            <person name="Minx P."/>
            <person name="Pepin K.H."/>
            <person name="Johnson M."/>
            <person name="Thiruvilangam P."/>
            <person name="Bhonagiri V."/>
            <person name="Nash W.E."/>
            <person name="Mardis E.R."/>
            <person name="Wilson R.K."/>
        </authorList>
    </citation>
    <scope>NUCLEOTIDE SEQUENCE [LARGE SCALE GENOMIC DNA]</scope>
    <source>
        <strain evidence="2">ATCC BAA-613 / DSM 15670 / CCUG 46953 / JCM 12243 / WAL 16351</strain>
    </source>
</reference>
<accession>A8S5N0</accession>